<feature type="region of interest" description="Disordered" evidence="1">
    <location>
        <begin position="15"/>
        <end position="35"/>
    </location>
</feature>
<gene>
    <name evidence="2" type="ORF">PIBRA_LOCUS6320</name>
</gene>
<reference evidence="2" key="1">
    <citation type="submission" date="2022-05" db="EMBL/GenBank/DDBJ databases">
        <authorList>
            <person name="Okamura Y."/>
        </authorList>
    </citation>
    <scope>NUCLEOTIDE SEQUENCE</scope>
</reference>
<evidence type="ECO:0000313" key="2">
    <source>
        <dbReference type="EMBL" id="CAH4029581.1"/>
    </source>
</evidence>
<name>A0A9P0TDF1_PIEBR</name>
<proteinExistence type="predicted"/>
<dbReference type="Proteomes" id="UP001152562">
    <property type="component" value="Unassembled WGS sequence"/>
</dbReference>
<keyword evidence="3" id="KW-1185">Reference proteome</keyword>
<organism evidence="2 3">
    <name type="scientific">Pieris brassicae</name>
    <name type="common">White butterfly</name>
    <name type="synonym">Large white butterfly</name>
    <dbReference type="NCBI Taxonomy" id="7116"/>
    <lineage>
        <taxon>Eukaryota</taxon>
        <taxon>Metazoa</taxon>
        <taxon>Ecdysozoa</taxon>
        <taxon>Arthropoda</taxon>
        <taxon>Hexapoda</taxon>
        <taxon>Insecta</taxon>
        <taxon>Pterygota</taxon>
        <taxon>Neoptera</taxon>
        <taxon>Endopterygota</taxon>
        <taxon>Lepidoptera</taxon>
        <taxon>Glossata</taxon>
        <taxon>Ditrysia</taxon>
        <taxon>Papilionoidea</taxon>
        <taxon>Pieridae</taxon>
        <taxon>Pierinae</taxon>
        <taxon>Pieris</taxon>
    </lineage>
</organism>
<accession>A0A9P0TDF1</accession>
<comment type="caution">
    <text evidence="2">The sequence shown here is derived from an EMBL/GenBank/DDBJ whole genome shotgun (WGS) entry which is preliminary data.</text>
</comment>
<dbReference type="AlphaFoldDB" id="A0A9P0TDF1"/>
<protein>
    <submittedName>
        <fullName evidence="2">Uncharacterized protein</fullName>
    </submittedName>
</protein>
<sequence>MPAFKVFYPKIHFNNKQQPSKVPPSLSDHTASVGTQSSFGRPLKIDDLHLILHLRSCKLLKQGNMWRQVCLLALVMTVLCAADHNREDRQPRSADTFWIGGRYGRSLRGPTEVTLTNNRMVRHAEEDADQQKTNRFYLTNRYGKRAGQLSDRLANRMNDRFGDRWKKQIVCDCVPREHYKRSVFRVSE</sequence>
<evidence type="ECO:0000256" key="1">
    <source>
        <dbReference type="SAM" id="MobiDB-lite"/>
    </source>
</evidence>
<evidence type="ECO:0000313" key="3">
    <source>
        <dbReference type="Proteomes" id="UP001152562"/>
    </source>
</evidence>
<dbReference type="EMBL" id="CALOZG010000008">
    <property type="protein sequence ID" value="CAH4029581.1"/>
    <property type="molecule type" value="Genomic_DNA"/>
</dbReference>